<name>A0A7S0HQK7_9CRYP</name>
<evidence type="ECO:0000313" key="2">
    <source>
        <dbReference type="EMBL" id="CAD8496152.1"/>
    </source>
</evidence>
<dbReference type="AlphaFoldDB" id="A0A7S0HQK7"/>
<reference evidence="2" key="1">
    <citation type="submission" date="2021-01" db="EMBL/GenBank/DDBJ databases">
        <authorList>
            <person name="Corre E."/>
            <person name="Pelletier E."/>
            <person name="Niang G."/>
            <person name="Scheremetjew M."/>
            <person name="Finn R."/>
            <person name="Kale V."/>
            <person name="Holt S."/>
            <person name="Cochrane G."/>
            <person name="Meng A."/>
            <person name="Brown T."/>
            <person name="Cohen L."/>
        </authorList>
    </citation>
    <scope>NUCLEOTIDE SEQUENCE</scope>
    <source>
        <strain evidence="2">CCMP325</strain>
    </source>
</reference>
<organism evidence="2">
    <name type="scientific">Hanusia phi</name>
    <dbReference type="NCBI Taxonomy" id="3032"/>
    <lineage>
        <taxon>Eukaryota</taxon>
        <taxon>Cryptophyceae</taxon>
        <taxon>Pyrenomonadales</taxon>
        <taxon>Geminigeraceae</taxon>
        <taxon>Hanusia</taxon>
    </lineage>
</organism>
<dbReference type="EMBL" id="HBEO01025270">
    <property type="protein sequence ID" value="CAD8496152.1"/>
    <property type="molecule type" value="Transcribed_RNA"/>
</dbReference>
<gene>
    <name evidence="2" type="ORF">HPHI1048_LOCUS17008</name>
</gene>
<feature type="region of interest" description="Disordered" evidence="1">
    <location>
        <begin position="1"/>
        <end position="21"/>
    </location>
</feature>
<sequence>MQDCADDASFNPQPQGDGSILESLPATLATDSQVSVASVVQSSVPVVSSNLNAGSGPASACKESKPRIKWPKDERRVQELMLLVARCFLDMPEKILDGEIEKQWIRLIEIVSKEDSFFVGTYWKTIRAKFEHYLHLFRAERNIAASCRRPS</sequence>
<protein>
    <submittedName>
        <fullName evidence="2">Uncharacterized protein</fullName>
    </submittedName>
</protein>
<proteinExistence type="predicted"/>
<evidence type="ECO:0000256" key="1">
    <source>
        <dbReference type="SAM" id="MobiDB-lite"/>
    </source>
</evidence>
<accession>A0A7S0HQK7</accession>